<feature type="transmembrane region" description="Helical" evidence="1">
    <location>
        <begin position="39"/>
        <end position="63"/>
    </location>
</feature>
<sequence length="72" mass="8430">MIKISISYKLAFVLVIIWFVVIVYGFHNFDTALSQDAKFAYILVLAALGIIFFPILFLIIFFVRRLKDRKKT</sequence>
<feature type="transmembrane region" description="Helical" evidence="1">
    <location>
        <begin position="7"/>
        <end position="27"/>
    </location>
</feature>
<accession>A0A2W1N8M8</accession>
<name>A0A2W1N8M8_PAEXE</name>
<dbReference type="EMBL" id="NHRJ02000010">
    <property type="protein sequence ID" value="PZE20000.1"/>
    <property type="molecule type" value="Genomic_DNA"/>
</dbReference>
<proteinExistence type="predicted"/>
<evidence type="ECO:0000313" key="2">
    <source>
        <dbReference type="EMBL" id="PZE20000.1"/>
    </source>
</evidence>
<dbReference type="Proteomes" id="UP000214746">
    <property type="component" value="Unassembled WGS sequence"/>
</dbReference>
<protein>
    <recommendedName>
        <fullName evidence="4">DUF3923 family protein</fullName>
    </recommendedName>
</protein>
<evidence type="ECO:0008006" key="4">
    <source>
        <dbReference type="Google" id="ProtNLM"/>
    </source>
</evidence>
<keyword evidence="3" id="KW-1185">Reference proteome</keyword>
<gene>
    <name evidence="2" type="ORF">CBW46_015035</name>
</gene>
<keyword evidence="1" id="KW-0812">Transmembrane</keyword>
<keyword evidence="1" id="KW-1133">Transmembrane helix</keyword>
<evidence type="ECO:0000313" key="3">
    <source>
        <dbReference type="Proteomes" id="UP000214746"/>
    </source>
</evidence>
<dbReference type="AlphaFoldDB" id="A0A2W1N8M8"/>
<evidence type="ECO:0000256" key="1">
    <source>
        <dbReference type="SAM" id="Phobius"/>
    </source>
</evidence>
<organism evidence="2 3">
    <name type="scientific">Paenibacillus xerothermodurans</name>
    <dbReference type="NCBI Taxonomy" id="1977292"/>
    <lineage>
        <taxon>Bacteria</taxon>
        <taxon>Bacillati</taxon>
        <taxon>Bacillota</taxon>
        <taxon>Bacilli</taxon>
        <taxon>Bacillales</taxon>
        <taxon>Paenibacillaceae</taxon>
        <taxon>Paenibacillus</taxon>
    </lineage>
</organism>
<reference evidence="2" key="1">
    <citation type="submission" date="2018-06" db="EMBL/GenBank/DDBJ databases">
        <title>Paenibacillus xerothermodurans sp. nov. an extremely dry heat resistant spore forming bacterium isolated from the soil of Cape Canaveral, Florida.</title>
        <authorList>
            <person name="Seuylemezian A."/>
            <person name="Kaur N."/>
            <person name="Patil P."/>
            <person name="Patil P."/>
            <person name="Mayilraj S."/>
            <person name="Vaishampayan P."/>
        </authorList>
    </citation>
    <scope>NUCLEOTIDE SEQUENCE [LARGE SCALE GENOMIC DNA]</scope>
    <source>
        <strain evidence="2">ATCC 27380</strain>
    </source>
</reference>
<comment type="caution">
    <text evidence="2">The sequence shown here is derived from an EMBL/GenBank/DDBJ whole genome shotgun (WGS) entry which is preliminary data.</text>
</comment>
<keyword evidence="1" id="KW-0472">Membrane</keyword>